<protein>
    <submittedName>
        <fullName evidence="1">Uncharacterized protein</fullName>
    </submittedName>
</protein>
<accession>A0ACB0L2A6</accession>
<dbReference type="Proteomes" id="UP001177021">
    <property type="component" value="Unassembled WGS sequence"/>
</dbReference>
<evidence type="ECO:0000313" key="1">
    <source>
        <dbReference type="EMBL" id="CAJ2662813.1"/>
    </source>
</evidence>
<evidence type="ECO:0000313" key="2">
    <source>
        <dbReference type="Proteomes" id="UP001177021"/>
    </source>
</evidence>
<sequence>MAHDKRLPIGFKVKIPNVEELQKLSGRMSTLAEGKFRYHYGRLLDLLQVRVNENALTTLAQFYDPPLRCFTFQDFQLAPTLEEFAKILGFDLRESKPYLNLGEESTMDDLAKALDLGVEEVTSWLVKTKDNGMVIPRKVLEAKASDLLAKKEWGSFNAILALLVYGLVLFPKVNDSIDMPAIGVFLVGSPVHALLADFHLSLCSRHEKRRGGTIVCCTPLMQLWLYSHLPKKGFFVENQDQFSWPNRMVALTEKDIAWYSREYDGTKIILRCDGFPNVPLIGPRGCINYNPVLSLRQLGYSMDDKPEDRHVEEFILKEGERDAALVNRIKKAWGQVLRYPVVAREELSSPPPVITITMEEATELKNKVVELEGKNEELENKYLQVAGELARMKREQEKKEENLLKGKKRLKESEEKIEKMEGGLLSATDNLRAYKDKIKELEHSYGEVDKFWNQAVKEKKEWRTAHEEQVAKTLEVEKQWRAEIHRVREFENLYLLEKTKLEHLQNNVQNLLSGHVEAHVSRITSLKEEIDNLKLELDYRGRVLKHVWADATELSKSNAKLSKDFVELTAFSKAALDDIPDKLEDAEVDMMWHKPPKGIQALIEYCRVLLNTYKKARGTTRQQTAI</sequence>
<organism evidence="1 2">
    <name type="scientific">Trifolium pratense</name>
    <name type="common">Red clover</name>
    <dbReference type="NCBI Taxonomy" id="57577"/>
    <lineage>
        <taxon>Eukaryota</taxon>
        <taxon>Viridiplantae</taxon>
        <taxon>Streptophyta</taxon>
        <taxon>Embryophyta</taxon>
        <taxon>Tracheophyta</taxon>
        <taxon>Spermatophyta</taxon>
        <taxon>Magnoliopsida</taxon>
        <taxon>eudicotyledons</taxon>
        <taxon>Gunneridae</taxon>
        <taxon>Pentapetalae</taxon>
        <taxon>rosids</taxon>
        <taxon>fabids</taxon>
        <taxon>Fabales</taxon>
        <taxon>Fabaceae</taxon>
        <taxon>Papilionoideae</taxon>
        <taxon>50 kb inversion clade</taxon>
        <taxon>NPAAA clade</taxon>
        <taxon>Hologalegina</taxon>
        <taxon>IRL clade</taxon>
        <taxon>Trifolieae</taxon>
        <taxon>Trifolium</taxon>
    </lineage>
</organism>
<reference evidence="1" key="1">
    <citation type="submission" date="2023-10" db="EMBL/GenBank/DDBJ databases">
        <authorList>
            <person name="Rodriguez Cubillos JULIANA M."/>
            <person name="De Vega J."/>
        </authorList>
    </citation>
    <scope>NUCLEOTIDE SEQUENCE</scope>
</reference>
<keyword evidence="2" id="KW-1185">Reference proteome</keyword>
<proteinExistence type="predicted"/>
<name>A0ACB0L2A6_TRIPR</name>
<gene>
    <name evidence="1" type="ORF">MILVUS5_LOCUS28350</name>
</gene>
<dbReference type="EMBL" id="CASHSV030000409">
    <property type="protein sequence ID" value="CAJ2662813.1"/>
    <property type="molecule type" value="Genomic_DNA"/>
</dbReference>
<comment type="caution">
    <text evidence="1">The sequence shown here is derived from an EMBL/GenBank/DDBJ whole genome shotgun (WGS) entry which is preliminary data.</text>
</comment>